<keyword evidence="4" id="KW-0862">Zinc</keyword>
<accession>C5L3E7</accession>
<evidence type="ECO:0008006" key="9">
    <source>
        <dbReference type="Google" id="ProtNLM"/>
    </source>
</evidence>
<sequence>MPTSNAATPRGQGSGFFPPGIGGGFSGGRKRRRIETGIAPIMDLSSEHSSPEAHSCSRGVLRRSFGAPSRSSGAPPRFSGTPSRPSGAPPRFSATPSRPSGAPLRFSGTPSRPSGAPPRFSATPSRPSGAPPGSSSAPSRPSGAPLRFSGTPSRPSGAPPRFSATPSRPSGAPPGSSGAPSRPSGARCRSSGTPSRSGDSPPRSSGTLSRPSQISARTVEAPPDAYAEPPCKSKLDYEKYDTCPKENRRSKPSRVWEQFHVIRCKRTGFVYPERAVCKKCGQVYSMRKQNTSALLCHIDNGCDEQRDQPPIASYFYQKRKVNSNQKSAVNAALVDLLACVPGISFNGTQIAAFKKFVEVAAQVGAENRSGFDASQVLFCPKTLTDDMLKKGADATEKIKNHLAQQPKPIMVVREKILFDGWTSHHKHENVLGVTTLLNVNDVQRSVLLALETPETMTADDIQESLERVCSRYQIPIEKVLFASDSCSANTAALGQGNMASVCCFAHMVQNALKAGMTHPVDNAIDNCEDALRSMNTGETLEAFLEEQATAPVESVLLTSSRLVAYFKRSKLNGKLARLGYNK</sequence>
<dbReference type="GO" id="GO:0008270">
    <property type="term" value="F:zinc ion binding"/>
    <property type="evidence" value="ECO:0007669"/>
    <property type="project" value="UniProtKB-KW"/>
</dbReference>
<dbReference type="SUPFAM" id="SSF53098">
    <property type="entry name" value="Ribonuclease H-like"/>
    <property type="match status" value="1"/>
</dbReference>
<feature type="compositionally biased region" description="Low complexity" evidence="6">
    <location>
        <begin position="166"/>
        <end position="207"/>
    </location>
</feature>
<keyword evidence="8" id="KW-1185">Reference proteome</keyword>
<evidence type="ECO:0000313" key="8">
    <source>
        <dbReference type="Proteomes" id="UP000007800"/>
    </source>
</evidence>
<reference evidence="7 8" key="1">
    <citation type="submission" date="2008-07" db="EMBL/GenBank/DDBJ databases">
        <authorList>
            <person name="El-Sayed N."/>
            <person name="Caler E."/>
            <person name="Inman J."/>
            <person name="Amedeo P."/>
            <person name="Hass B."/>
            <person name="Wortman J."/>
        </authorList>
    </citation>
    <scope>NUCLEOTIDE SEQUENCE [LARGE SCALE GENOMIC DNA]</scope>
    <source>
        <strain evidence="8">ATCC 50983 / TXsc</strain>
    </source>
</reference>
<dbReference type="GO" id="GO:0005634">
    <property type="term" value="C:nucleus"/>
    <property type="evidence" value="ECO:0007669"/>
    <property type="project" value="UniProtKB-SubCell"/>
</dbReference>
<dbReference type="InterPro" id="IPR036236">
    <property type="entry name" value="Znf_C2H2_sf"/>
</dbReference>
<proteinExistence type="predicted"/>
<dbReference type="Proteomes" id="UP000007800">
    <property type="component" value="Unassembled WGS sequence"/>
</dbReference>
<organism evidence="8">
    <name type="scientific">Perkinsus marinus (strain ATCC 50983 / TXsc)</name>
    <dbReference type="NCBI Taxonomy" id="423536"/>
    <lineage>
        <taxon>Eukaryota</taxon>
        <taxon>Sar</taxon>
        <taxon>Alveolata</taxon>
        <taxon>Perkinsozoa</taxon>
        <taxon>Perkinsea</taxon>
        <taxon>Perkinsida</taxon>
        <taxon>Perkinsidae</taxon>
        <taxon>Perkinsus</taxon>
    </lineage>
</organism>
<dbReference type="SUPFAM" id="SSF57667">
    <property type="entry name" value="beta-beta-alpha zinc fingers"/>
    <property type="match status" value="1"/>
</dbReference>
<keyword evidence="3" id="KW-0863">Zinc-finger</keyword>
<dbReference type="InterPro" id="IPR012337">
    <property type="entry name" value="RNaseH-like_sf"/>
</dbReference>
<dbReference type="PANTHER" id="PTHR46481">
    <property type="entry name" value="ZINC FINGER BED DOMAIN-CONTAINING PROTEIN 4"/>
    <property type="match status" value="1"/>
</dbReference>
<comment type="subcellular location">
    <subcellularLocation>
        <location evidence="1">Nucleus</location>
    </subcellularLocation>
</comment>
<keyword evidence="2" id="KW-0479">Metal-binding</keyword>
<dbReference type="GeneID" id="9043056"/>
<evidence type="ECO:0000256" key="6">
    <source>
        <dbReference type="SAM" id="MobiDB-lite"/>
    </source>
</evidence>
<dbReference type="EMBL" id="GG678895">
    <property type="protein sequence ID" value="EER08745.1"/>
    <property type="molecule type" value="Genomic_DNA"/>
</dbReference>
<dbReference type="InterPro" id="IPR052035">
    <property type="entry name" value="ZnF_BED_domain_contain"/>
</dbReference>
<feature type="compositionally biased region" description="Low complexity" evidence="6">
    <location>
        <begin position="124"/>
        <end position="145"/>
    </location>
</feature>
<keyword evidence="5" id="KW-0539">Nucleus</keyword>
<dbReference type="AlphaFoldDB" id="C5L3E7"/>
<evidence type="ECO:0000256" key="3">
    <source>
        <dbReference type="ARBA" id="ARBA00022771"/>
    </source>
</evidence>
<protein>
    <recommendedName>
        <fullName evidence="9">BED-type domain-containing protein</fullName>
    </recommendedName>
</protein>
<dbReference type="SMART" id="SM00614">
    <property type="entry name" value="ZnF_BED"/>
    <property type="match status" value="1"/>
</dbReference>
<dbReference type="OrthoDB" id="1607513at2759"/>
<evidence type="ECO:0000313" key="7">
    <source>
        <dbReference type="EMBL" id="EER08745.1"/>
    </source>
</evidence>
<evidence type="ECO:0000256" key="2">
    <source>
        <dbReference type="ARBA" id="ARBA00022723"/>
    </source>
</evidence>
<evidence type="ECO:0000256" key="1">
    <source>
        <dbReference type="ARBA" id="ARBA00004123"/>
    </source>
</evidence>
<dbReference type="RefSeq" id="XP_002776929.1">
    <property type="nucleotide sequence ID" value="XM_002776883.1"/>
</dbReference>
<gene>
    <name evidence="7" type="ORF">Pmar_PMAR005692</name>
</gene>
<evidence type="ECO:0000256" key="5">
    <source>
        <dbReference type="ARBA" id="ARBA00023242"/>
    </source>
</evidence>
<dbReference type="PANTHER" id="PTHR46481:SF10">
    <property type="entry name" value="ZINC FINGER BED DOMAIN-CONTAINING PROTEIN 39"/>
    <property type="match status" value="1"/>
</dbReference>
<name>C5L3E7_PERM5</name>
<dbReference type="InParanoid" id="C5L3E7"/>
<feature type="region of interest" description="Disordered" evidence="6">
    <location>
        <begin position="1"/>
        <end position="231"/>
    </location>
</feature>
<evidence type="ECO:0000256" key="4">
    <source>
        <dbReference type="ARBA" id="ARBA00022833"/>
    </source>
</evidence>